<dbReference type="Proteomes" id="UP001319180">
    <property type="component" value="Unassembled WGS sequence"/>
</dbReference>
<dbReference type="EMBL" id="JAHESC010000079">
    <property type="protein sequence ID" value="MBT1690678.1"/>
    <property type="molecule type" value="Genomic_DNA"/>
</dbReference>
<name>A0AAP2DER8_9BACT</name>
<dbReference type="AlphaFoldDB" id="A0AAP2DER8"/>
<gene>
    <name evidence="1" type="ORF">KK078_29205</name>
</gene>
<dbReference type="SUPFAM" id="SSF141694">
    <property type="entry name" value="AF2212/PG0164-like"/>
    <property type="match status" value="1"/>
</dbReference>
<reference evidence="1 2" key="1">
    <citation type="submission" date="2021-05" db="EMBL/GenBank/DDBJ databases">
        <title>A Polyphasic approach of four new species of the genus Ohtaekwangia: Ohtaekwangia histidinii sp. nov., Ohtaekwangia cretensis sp. nov., Ohtaekwangia indiensis sp. nov., Ohtaekwangia reichenbachii sp. nov. from diverse environment.</title>
        <authorList>
            <person name="Octaviana S."/>
        </authorList>
    </citation>
    <scope>NUCLEOTIDE SEQUENCE [LARGE SCALE GENOMIC DNA]</scope>
    <source>
        <strain evidence="1 2">PWU37</strain>
    </source>
</reference>
<proteinExistence type="predicted"/>
<sequence length="169" mass="18863">MVKFNAKVLKFEKNGEKSGWTYIEIPASQANKLKAGTKVSFRVKGTLDSYAFEKLALLPMGEGNFILPLNATIRKGIGKRLGDTVKVVMELDARALQLSADLLKCLKDDPDAMKYFKSLAPSHQAYFSKWIESAKTSATKTKRIVMTMTACAKKQSYSEMIRSSRELGR</sequence>
<comment type="caution">
    <text evidence="1">The sequence shown here is derived from an EMBL/GenBank/DDBJ whole genome shotgun (WGS) entry which is preliminary data.</text>
</comment>
<keyword evidence="2" id="KW-1185">Reference proteome</keyword>
<dbReference type="RefSeq" id="WP_254094362.1">
    <property type="nucleotide sequence ID" value="NZ_JAHESC010000079.1"/>
</dbReference>
<evidence type="ECO:0000313" key="2">
    <source>
        <dbReference type="Proteomes" id="UP001319180"/>
    </source>
</evidence>
<organism evidence="1 2">
    <name type="scientific">Dawidia soli</name>
    <dbReference type="NCBI Taxonomy" id="2782352"/>
    <lineage>
        <taxon>Bacteria</taxon>
        <taxon>Pseudomonadati</taxon>
        <taxon>Bacteroidota</taxon>
        <taxon>Cytophagia</taxon>
        <taxon>Cytophagales</taxon>
        <taxon>Chryseotaleaceae</taxon>
        <taxon>Dawidia</taxon>
    </lineage>
</organism>
<dbReference type="Pfam" id="PF13376">
    <property type="entry name" value="OmdA"/>
    <property type="match status" value="1"/>
</dbReference>
<protein>
    <submittedName>
        <fullName evidence="1">DUF1905 domain-containing protein</fullName>
    </submittedName>
</protein>
<dbReference type="InterPro" id="IPR015018">
    <property type="entry name" value="DUF1905"/>
</dbReference>
<dbReference type="Pfam" id="PF08922">
    <property type="entry name" value="DUF1905"/>
    <property type="match status" value="1"/>
</dbReference>
<dbReference type="Gene3D" id="2.40.30.100">
    <property type="entry name" value="AF2212/PG0164-like"/>
    <property type="match status" value="1"/>
</dbReference>
<evidence type="ECO:0000313" key="1">
    <source>
        <dbReference type="EMBL" id="MBT1690678.1"/>
    </source>
</evidence>
<accession>A0AAP2DER8</accession>
<dbReference type="InterPro" id="IPR037079">
    <property type="entry name" value="AF2212/PG0164-like_sf"/>
</dbReference>